<keyword evidence="1" id="KW-0328">Glycosyltransferase</keyword>
<dbReference type="Proteomes" id="UP000556700">
    <property type="component" value="Unassembled WGS sequence"/>
</dbReference>
<dbReference type="Pfam" id="PF01075">
    <property type="entry name" value="Glyco_transf_9"/>
    <property type="match status" value="1"/>
</dbReference>
<dbReference type="GO" id="GO:0005829">
    <property type="term" value="C:cytosol"/>
    <property type="evidence" value="ECO:0007669"/>
    <property type="project" value="TreeGrafter"/>
</dbReference>
<keyword evidence="2 3" id="KW-0808">Transferase</keyword>
<keyword evidence="4" id="KW-1185">Reference proteome</keyword>
<dbReference type="CDD" id="cd03789">
    <property type="entry name" value="GT9_LPS_heptosyltransferase"/>
    <property type="match status" value="1"/>
</dbReference>
<evidence type="ECO:0000313" key="4">
    <source>
        <dbReference type="Proteomes" id="UP000556700"/>
    </source>
</evidence>
<name>A0A6V6Z446_9FLAO</name>
<dbReference type="EMBL" id="CAIJDO010000174">
    <property type="protein sequence ID" value="CAD0006541.1"/>
    <property type="molecule type" value="Genomic_DNA"/>
</dbReference>
<organism evidence="3 4">
    <name type="scientific">Flavobacterium chungangense</name>
    <dbReference type="NCBI Taxonomy" id="554283"/>
    <lineage>
        <taxon>Bacteria</taxon>
        <taxon>Pseudomonadati</taxon>
        <taxon>Bacteroidota</taxon>
        <taxon>Flavobacteriia</taxon>
        <taxon>Flavobacteriales</taxon>
        <taxon>Flavobacteriaceae</taxon>
        <taxon>Flavobacterium</taxon>
    </lineage>
</organism>
<dbReference type="AlphaFoldDB" id="A0A6V6Z446"/>
<reference evidence="3 4" key="1">
    <citation type="submission" date="2020-06" db="EMBL/GenBank/DDBJ databases">
        <authorList>
            <person name="Criscuolo A."/>
        </authorList>
    </citation>
    <scope>NUCLEOTIDE SEQUENCE [LARGE SCALE GENOMIC DNA]</scope>
    <source>
        <strain evidence="4">CIP 110025</strain>
    </source>
</reference>
<evidence type="ECO:0000256" key="1">
    <source>
        <dbReference type="ARBA" id="ARBA00022676"/>
    </source>
</evidence>
<sequence length="351" mass="39537">MAELSNNRIKHIAVMRLSAMGDVAMTVPVLRAFVKQYPTVKLTVISRPFFKPFFDGILNLEFFAFDEKERHKGFPGLLRLFRDLKQLQIDAFADLHNVLRSKVVSLLFALSGKKRATVDKGREGKKELTRAEKKIFKQLPTMFERHAKVFEELGFPLDLSNPDFPEKAVLSAEITDLIGENYQKLIGIAPFAQYDSKVYPLDLMKEVVSALAQNPNNKILLFGGGKKEIEILDSLSEPFENVINVAGKIKFQQELQLISNLDVMLSMDSGNAHIAAMLGIKVVTLWGATHPYAGFLPFNQSLENALTSDRNQYPKLPTSVYGNKIVEGYHDAMRSILPEVVVAKIKRELKK</sequence>
<dbReference type="SUPFAM" id="SSF53756">
    <property type="entry name" value="UDP-Glycosyltransferase/glycogen phosphorylase"/>
    <property type="match status" value="1"/>
</dbReference>
<dbReference type="InterPro" id="IPR002201">
    <property type="entry name" value="Glyco_trans_9"/>
</dbReference>
<dbReference type="InterPro" id="IPR051199">
    <property type="entry name" value="LPS_LOS_Heptosyltrfase"/>
</dbReference>
<evidence type="ECO:0000313" key="3">
    <source>
        <dbReference type="EMBL" id="CAD0006541.1"/>
    </source>
</evidence>
<dbReference type="Gene3D" id="3.40.50.2000">
    <property type="entry name" value="Glycogen Phosphorylase B"/>
    <property type="match status" value="2"/>
</dbReference>
<evidence type="ECO:0000256" key="2">
    <source>
        <dbReference type="ARBA" id="ARBA00022679"/>
    </source>
</evidence>
<dbReference type="GO" id="GO:0009244">
    <property type="term" value="P:lipopolysaccharide core region biosynthetic process"/>
    <property type="evidence" value="ECO:0007669"/>
    <property type="project" value="TreeGrafter"/>
</dbReference>
<dbReference type="PANTHER" id="PTHR30160">
    <property type="entry name" value="TETRAACYLDISACCHARIDE 4'-KINASE-RELATED"/>
    <property type="match status" value="1"/>
</dbReference>
<dbReference type="GO" id="GO:0008713">
    <property type="term" value="F:ADP-heptose-lipopolysaccharide heptosyltransferase activity"/>
    <property type="evidence" value="ECO:0007669"/>
    <property type="project" value="TreeGrafter"/>
</dbReference>
<accession>A0A6V6Z446</accession>
<protein>
    <submittedName>
        <fullName evidence="3">ADP-heptose--LPS heptosyltransferase RfaF</fullName>
    </submittedName>
</protein>
<gene>
    <name evidence="3" type="ORF">FLACHUCJ7_02914</name>
</gene>
<dbReference type="PANTHER" id="PTHR30160:SF22">
    <property type="entry name" value="LIPOPOLYSACCHARIDE CORE BIOSYNTHESIS PROTEIN"/>
    <property type="match status" value="1"/>
</dbReference>
<proteinExistence type="predicted"/>
<comment type="caution">
    <text evidence="3">The sequence shown here is derived from an EMBL/GenBank/DDBJ whole genome shotgun (WGS) entry which is preliminary data.</text>
</comment>